<reference evidence="2 3" key="1">
    <citation type="journal article" date="2011" name="PLoS Genet.">
        <title>Genome sequencing and comparative transcriptomics of the model entomopathogenic fungi Metarhizium anisopliae and M. acridum.</title>
        <authorList>
            <person name="Gao Q."/>
            <person name="Jin K."/>
            <person name="Ying S.H."/>
            <person name="Zhang Y."/>
            <person name="Xiao G."/>
            <person name="Shang Y."/>
            <person name="Duan Z."/>
            <person name="Hu X."/>
            <person name="Xie X.Q."/>
            <person name="Zhou G."/>
            <person name="Peng G."/>
            <person name="Luo Z."/>
            <person name="Huang W."/>
            <person name="Wang B."/>
            <person name="Fang W."/>
            <person name="Wang S."/>
            <person name="Zhong Y."/>
            <person name="Ma L.J."/>
            <person name="St Leger R.J."/>
            <person name="Zhao G.P."/>
            <person name="Pei Y."/>
            <person name="Feng M.G."/>
            <person name="Xia Y."/>
            <person name="Wang C."/>
        </authorList>
    </citation>
    <scope>NUCLEOTIDE SEQUENCE [LARGE SCALE GENOMIC DNA]</scope>
    <source>
        <strain evidence="3">ARSEF 23 / ATCC MYA-3075</strain>
    </source>
</reference>
<dbReference type="RefSeq" id="XP_011411672.1">
    <property type="nucleotide sequence ID" value="XM_011413370.1"/>
</dbReference>
<evidence type="ECO:0000256" key="1">
    <source>
        <dbReference type="SAM" id="MobiDB-lite"/>
    </source>
</evidence>
<dbReference type="HOGENOM" id="CLU_171250_0_0_1"/>
<dbReference type="KEGG" id="maj:MAA_11376"/>
<gene>
    <name evidence="2" type="ORF">MAA_11376</name>
</gene>
<accession>A0A0B2XE13</accession>
<comment type="caution">
    <text evidence="2">The sequence shown here is derived from an EMBL/GenBank/DDBJ whole genome shotgun (WGS) entry which is preliminary data.</text>
</comment>
<dbReference type="OrthoDB" id="10317326at2759"/>
<name>A0A0B2XE13_METRA</name>
<evidence type="ECO:0000313" key="2">
    <source>
        <dbReference type="EMBL" id="KHO10985.1"/>
    </source>
</evidence>
<evidence type="ECO:0000313" key="3">
    <source>
        <dbReference type="Proteomes" id="UP000002498"/>
    </source>
</evidence>
<proteinExistence type="predicted"/>
<keyword evidence="3" id="KW-1185">Reference proteome</keyword>
<protein>
    <submittedName>
        <fullName evidence="2">Uncharacterized protein</fullName>
    </submittedName>
</protein>
<feature type="compositionally biased region" description="Polar residues" evidence="1">
    <location>
        <begin position="40"/>
        <end position="55"/>
    </location>
</feature>
<dbReference type="GeneID" id="23632824"/>
<feature type="region of interest" description="Disordered" evidence="1">
    <location>
        <begin position="9"/>
        <end position="71"/>
    </location>
</feature>
<dbReference type="AlphaFoldDB" id="A0A0B2XE13"/>
<organism evidence="2 3">
    <name type="scientific">Metarhizium robertsii (strain ARSEF 23 / ATCC MYA-3075)</name>
    <name type="common">Metarhizium anisopliae (strain ARSEF 23)</name>
    <dbReference type="NCBI Taxonomy" id="655844"/>
    <lineage>
        <taxon>Eukaryota</taxon>
        <taxon>Fungi</taxon>
        <taxon>Dikarya</taxon>
        <taxon>Ascomycota</taxon>
        <taxon>Pezizomycotina</taxon>
        <taxon>Sordariomycetes</taxon>
        <taxon>Hypocreomycetidae</taxon>
        <taxon>Hypocreales</taxon>
        <taxon>Clavicipitaceae</taxon>
        <taxon>Metarhizium</taxon>
    </lineage>
</organism>
<dbReference type="Proteomes" id="UP000002498">
    <property type="component" value="Unassembled WGS sequence"/>
</dbReference>
<reference evidence="2 3" key="2">
    <citation type="journal article" date="2014" name="Proc. Natl. Acad. Sci. U.S.A.">
        <title>Trajectory and genomic determinants of fungal-pathogen speciation and host adaptation.</title>
        <authorList>
            <person name="Hu X."/>
            <person name="Xiao G."/>
            <person name="Zheng P."/>
            <person name="Shang Y."/>
            <person name="Su Y."/>
            <person name="Zhang X."/>
            <person name="Liu X."/>
            <person name="Zhan S."/>
            <person name="St Leger R.J."/>
            <person name="Wang C."/>
        </authorList>
    </citation>
    <scope>GENOME REANNOTATION</scope>
    <source>
        <strain evidence="3">ARSEF 23 / ATCC MYA-3075</strain>
    </source>
</reference>
<sequence>MARYRLRLLKGLENPRQAQQHASKDKMQHIIPRQPPATKSIPQENQGDGQKNRLQAMNRRHGGGPDGEYIQQRLDTPFNVSNASGEGVLRRLLTYREPAAGAVEKG</sequence>
<dbReference type="EMBL" id="ADNJ02000007">
    <property type="protein sequence ID" value="KHO10985.1"/>
    <property type="molecule type" value="Genomic_DNA"/>
</dbReference>